<sequence>MPAAFSEHKVTGTVVGALLCCPEKDGAAVLFYIE</sequence>
<accession>A0A0E4H8K8</accession>
<dbReference type="PATRIC" id="fig|1073571.4.peg.2020"/>
<reference evidence="2" key="1">
    <citation type="submission" date="2015-03" db="EMBL/GenBank/DDBJ databases">
        <authorList>
            <person name="Wibberg D."/>
        </authorList>
    </citation>
    <scope>NUCLEOTIDE SEQUENCE [LARGE SCALE GENOMIC DNA]</scope>
</reference>
<protein>
    <submittedName>
        <fullName evidence="1">Uncharacterized protein</fullName>
    </submittedName>
</protein>
<evidence type="ECO:0000313" key="2">
    <source>
        <dbReference type="Proteomes" id="UP000033163"/>
    </source>
</evidence>
<dbReference type="KEGG" id="pri:PRIO_1924"/>
<proteinExistence type="predicted"/>
<evidence type="ECO:0000313" key="1">
    <source>
        <dbReference type="EMBL" id="CQR54334.1"/>
    </source>
</evidence>
<dbReference type="EMBL" id="LN831776">
    <property type="protein sequence ID" value="CQR54334.1"/>
    <property type="molecule type" value="Genomic_DNA"/>
</dbReference>
<dbReference type="AlphaFoldDB" id="A0A0E4H8K8"/>
<name>A0A0E4H8K8_9BACL</name>
<organism evidence="1 2">
    <name type="scientific">Paenibacillus riograndensis SBR5</name>
    <dbReference type="NCBI Taxonomy" id="1073571"/>
    <lineage>
        <taxon>Bacteria</taxon>
        <taxon>Bacillati</taxon>
        <taxon>Bacillota</taxon>
        <taxon>Bacilli</taxon>
        <taxon>Bacillales</taxon>
        <taxon>Paenibacillaceae</taxon>
        <taxon>Paenibacillus</taxon>
        <taxon>Paenibacillus sonchi group</taxon>
    </lineage>
</organism>
<gene>
    <name evidence="1" type="ORF">PRIO_1924</name>
</gene>
<dbReference type="Proteomes" id="UP000033163">
    <property type="component" value="Chromosome I"/>
</dbReference>
<dbReference type="HOGENOM" id="CLU_3374968_0_0_9"/>